<evidence type="ECO:0000256" key="1">
    <source>
        <dbReference type="SAM" id="SignalP"/>
    </source>
</evidence>
<accession>A0ABP0V0S6</accession>
<dbReference type="InterPro" id="IPR001938">
    <property type="entry name" value="Thaumatin"/>
</dbReference>
<dbReference type="SUPFAM" id="SSF49870">
    <property type="entry name" value="Osmotin, thaumatin-like protein"/>
    <property type="match status" value="1"/>
</dbReference>
<dbReference type="SMART" id="SM00205">
    <property type="entry name" value="THN"/>
    <property type="match status" value="1"/>
</dbReference>
<organism evidence="2 3">
    <name type="scientific">Sphagnum troendelagicum</name>
    <dbReference type="NCBI Taxonomy" id="128251"/>
    <lineage>
        <taxon>Eukaryota</taxon>
        <taxon>Viridiplantae</taxon>
        <taxon>Streptophyta</taxon>
        <taxon>Embryophyta</taxon>
        <taxon>Bryophyta</taxon>
        <taxon>Sphagnophytina</taxon>
        <taxon>Sphagnopsida</taxon>
        <taxon>Sphagnales</taxon>
        <taxon>Sphagnaceae</taxon>
        <taxon>Sphagnum</taxon>
    </lineage>
</organism>
<sequence length="216" mass="22347">MKNAVRIAALALLISVLSCFVIGSVDGTVVFNGTNQCPYNIIVCYTDSAATSASIFAAAGGSVAVQSPDPQVSLASAQIWAYPGSNVSLSDCVSAKPQADLAEFTINSSNNTDFYLISNVNAYNFGITINPQGNDSCPTPSCSIPNITNFCQEPNFLTGPLGDGCYNTAGSNVSPTPGTMAFANACPDAVSYLTDVTGKIFACPTGHNYEVVFSCS</sequence>
<dbReference type="PANTHER" id="PTHR31013">
    <property type="entry name" value="THAUMATIN FAMILY PROTEIN-RELATED"/>
    <property type="match status" value="1"/>
</dbReference>
<proteinExistence type="predicted"/>
<name>A0ABP0V0S6_9BRYO</name>
<keyword evidence="1" id="KW-0732">Signal</keyword>
<dbReference type="PIRSF" id="PIRSF002703">
    <property type="entry name" value="Thaumatin"/>
    <property type="match status" value="1"/>
</dbReference>
<reference evidence="2" key="1">
    <citation type="submission" date="2024-02" db="EMBL/GenBank/DDBJ databases">
        <authorList>
            <consortium name="ELIXIR-Norway"/>
            <consortium name="Elixir Norway"/>
        </authorList>
    </citation>
    <scope>NUCLEOTIDE SEQUENCE</scope>
</reference>
<dbReference type="PROSITE" id="PS51257">
    <property type="entry name" value="PROKAR_LIPOPROTEIN"/>
    <property type="match status" value="1"/>
</dbReference>
<evidence type="ECO:0000313" key="3">
    <source>
        <dbReference type="Proteomes" id="UP001497512"/>
    </source>
</evidence>
<dbReference type="Pfam" id="PF00314">
    <property type="entry name" value="Thaumatin"/>
    <property type="match status" value="1"/>
</dbReference>
<feature type="signal peptide" evidence="1">
    <location>
        <begin position="1"/>
        <end position="27"/>
    </location>
</feature>
<gene>
    <name evidence="2" type="ORF">CSSPTR1EN2_LOCUS22445</name>
</gene>
<dbReference type="Gene3D" id="2.60.110.10">
    <property type="entry name" value="Thaumatin"/>
    <property type="match status" value="1"/>
</dbReference>
<dbReference type="Proteomes" id="UP001497512">
    <property type="component" value="Chromosome 8"/>
</dbReference>
<dbReference type="PROSITE" id="PS51367">
    <property type="entry name" value="THAUMATIN_2"/>
    <property type="match status" value="1"/>
</dbReference>
<evidence type="ECO:0000313" key="2">
    <source>
        <dbReference type="EMBL" id="CAK9234894.1"/>
    </source>
</evidence>
<dbReference type="PANTHER" id="PTHR31013:SF2">
    <property type="entry name" value="THAUMATIN-LIKE PROTEIN"/>
    <property type="match status" value="1"/>
</dbReference>
<feature type="chain" id="PRO_5046654874" description="Thaumatin-like protein" evidence="1">
    <location>
        <begin position="28"/>
        <end position="216"/>
    </location>
</feature>
<dbReference type="InterPro" id="IPR037176">
    <property type="entry name" value="Osmotin/thaumatin-like_sf"/>
</dbReference>
<keyword evidence="3" id="KW-1185">Reference proteome</keyword>
<dbReference type="EMBL" id="OZ019900">
    <property type="protein sequence ID" value="CAK9234894.1"/>
    <property type="molecule type" value="Genomic_DNA"/>
</dbReference>
<evidence type="ECO:0008006" key="4">
    <source>
        <dbReference type="Google" id="ProtNLM"/>
    </source>
</evidence>
<protein>
    <recommendedName>
        <fullName evidence="4">Thaumatin-like protein</fullName>
    </recommendedName>
</protein>